<evidence type="ECO:0000313" key="3">
    <source>
        <dbReference type="Proteomes" id="UP000237000"/>
    </source>
</evidence>
<organism evidence="2 3">
    <name type="scientific">Trema orientale</name>
    <name type="common">Charcoal tree</name>
    <name type="synonym">Celtis orientalis</name>
    <dbReference type="NCBI Taxonomy" id="63057"/>
    <lineage>
        <taxon>Eukaryota</taxon>
        <taxon>Viridiplantae</taxon>
        <taxon>Streptophyta</taxon>
        <taxon>Embryophyta</taxon>
        <taxon>Tracheophyta</taxon>
        <taxon>Spermatophyta</taxon>
        <taxon>Magnoliopsida</taxon>
        <taxon>eudicotyledons</taxon>
        <taxon>Gunneridae</taxon>
        <taxon>Pentapetalae</taxon>
        <taxon>rosids</taxon>
        <taxon>fabids</taxon>
        <taxon>Rosales</taxon>
        <taxon>Cannabaceae</taxon>
        <taxon>Trema</taxon>
    </lineage>
</organism>
<protein>
    <submittedName>
        <fullName evidence="2">Uncharacterized protein</fullName>
    </submittedName>
</protein>
<proteinExistence type="predicted"/>
<reference evidence="3" key="1">
    <citation type="submission" date="2016-06" db="EMBL/GenBank/DDBJ databases">
        <title>Parallel loss of symbiosis genes in relatives of nitrogen-fixing non-legume Parasponia.</title>
        <authorList>
            <person name="Van Velzen R."/>
            <person name="Holmer R."/>
            <person name="Bu F."/>
            <person name="Rutten L."/>
            <person name="Van Zeijl A."/>
            <person name="Liu W."/>
            <person name="Santuari L."/>
            <person name="Cao Q."/>
            <person name="Sharma T."/>
            <person name="Shen D."/>
            <person name="Roswanjaya Y."/>
            <person name="Wardhani T."/>
            <person name="Kalhor M.S."/>
            <person name="Jansen J."/>
            <person name="Van den Hoogen J."/>
            <person name="Gungor B."/>
            <person name="Hartog M."/>
            <person name="Hontelez J."/>
            <person name="Verver J."/>
            <person name="Yang W.-C."/>
            <person name="Schijlen E."/>
            <person name="Repin R."/>
            <person name="Schilthuizen M."/>
            <person name="Schranz E."/>
            <person name="Heidstra R."/>
            <person name="Miyata K."/>
            <person name="Fedorova E."/>
            <person name="Kohlen W."/>
            <person name="Bisseling T."/>
            <person name="Smit S."/>
            <person name="Geurts R."/>
        </authorList>
    </citation>
    <scope>NUCLEOTIDE SEQUENCE [LARGE SCALE GENOMIC DNA]</scope>
    <source>
        <strain evidence="3">cv. RG33-2</strain>
    </source>
</reference>
<evidence type="ECO:0000256" key="1">
    <source>
        <dbReference type="SAM" id="MobiDB-lite"/>
    </source>
</evidence>
<accession>A0A2P5F932</accession>
<comment type="caution">
    <text evidence="2">The sequence shown here is derived from an EMBL/GenBank/DDBJ whole genome shotgun (WGS) entry which is preliminary data.</text>
</comment>
<evidence type="ECO:0000313" key="2">
    <source>
        <dbReference type="EMBL" id="PON94274.1"/>
    </source>
</evidence>
<keyword evidence="3" id="KW-1185">Reference proteome</keyword>
<sequence length="59" mass="6524">MGLFVTSVFLLGGSDRVKSGFGGVDPIAEMEDRLTWSQPSRRRRASVRSEKKRREGGAV</sequence>
<feature type="compositionally biased region" description="Basic and acidic residues" evidence="1">
    <location>
        <begin position="47"/>
        <end position="59"/>
    </location>
</feature>
<gene>
    <name evidence="2" type="ORF">TorRG33x02_100120</name>
</gene>
<name>A0A2P5F932_TREOI</name>
<feature type="region of interest" description="Disordered" evidence="1">
    <location>
        <begin position="35"/>
        <end position="59"/>
    </location>
</feature>
<dbReference type="Proteomes" id="UP000237000">
    <property type="component" value="Unassembled WGS sequence"/>
</dbReference>
<dbReference type="AlphaFoldDB" id="A0A2P5F932"/>
<dbReference type="EMBL" id="JXTC01000053">
    <property type="protein sequence ID" value="PON94274.1"/>
    <property type="molecule type" value="Genomic_DNA"/>
</dbReference>
<dbReference type="InParanoid" id="A0A2P5F932"/>